<dbReference type="GO" id="GO:0009097">
    <property type="term" value="P:isoleucine biosynthetic process"/>
    <property type="evidence" value="ECO:0007669"/>
    <property type="project" value="TreeGrafter"/>
</dbReference>
<dbReference type="AlphaFoldDB" id="A0A090D057"/>
<dbReference type="GO" id="GO:0004794">
    <property type="term" value="F:threonine deaminase activity"/>
    <property type="evidence" value="ECO:0007669"/>
    <property type="project" value="UniProtKB-EC"/>
</dbReference>
<dbReference type="GO" id="GO:0006567">
    <property type="term" value="P:L-threonine catabolic process"/>
    <property type="evidence" value="ECO:0007669"/>
    <property type="project" value="TreeGrafter"/>
</dbReference>
<dbReference type="EMBL" id="CCEJ010000010">
    <property type="protein sequence ID" value="CDR34862.1"/>
    <property type="molecule type" value="Genomic_DNA"/>
</dbReference>
<evidence type="ECO:0000256" key="3">
    <source>
        <dbReference type="ARBA" id="ARBA00023239"/>
    </source>
</evidence>
<accession>A0A090D057</accession>
<organism evidence="5 6">
    <name type="scientific">Candidatus Criblamydia sequanensis CRIB-18</name>
    <dbReference type="NCBI Taxonomy" id="1437425"/>
    <lineage>
        <taxon>Bacteria</taxon>
        <taxon>Pseudomonadati</taxon>
        <taxon>Chlamydiota</taxon>
        <taxon>Chlamydiia</taxon>
        <taxon>Parachlamydiales</taxon>
        <taxon>Candidatus Criblamydiaceae</taxon>
        <taxon>Candidatus Criblamydia</taxon>
    </lineage>
</organism>
<dbReference type="OrthoDB" id="9811476at2"/>
<dbReference type="InterPro" id="IPR050147">
    <property type="entry name" value="Ser/Thr_Dehydratase"/>
</dbReference>
<proteinExistence type="predicted"/>
<evidence type="ECO:0000256" key="2">
    <source>
        <dbReference type="ARBA" id="ARBA00022898"/>
    </source>
</evidence>
<keyword evidence="2" id="KW-0663">Pyridoxal phosphate</keyword>
<dbReference type="InterPro" id="IPR001926">
    <property type="entry name" value="TrpB-like_PALP"/>
</dbReference>
<keyword evidence="3 5" id="KW-0456">Lyase</keyword>
<evidence type="ECO:0000256" key="1">
    <source>
        <dbReference type="ARBA" id="ARBA00001933"/>
    </source>
</evidence>
<evidence type="ECO:0000313" key="5">
    <source>
        <dbReference type="EMBL" id="CDR34862.1"/>
    </source>
</evidence>
<name>A0A090D057_9BACT</name>
<gene>
    <name evidence="5" type="ORF">CSEC_2056</name>
</gene>
<comment type="cofactor">
    <cofactor evidence="1">
        <name>pyridoxal 5'-phosphate</name>
        <dbReference type="ChEBI" id="CHEBI:597326"/>
    </cofactor>
</comment>
<keyword evidence="6" id="KW-1185">Reference proteome</keyword>
<evidence type="ECO:0000259" key="4">
    <source>
        <dbReference type="Pfam" id="PF00291"/>
    </source>
</evidence>
<dbReference type="SUPFAM" id="SSF53686">
    <property type="entry name" value="Tryptophan synthase beta subunit-like PLP-dependent enzymes"/>
    <property type="match status" value="1"/>
</dbReference>
<reference evidence="5" key="1">
    <citation type="submission" date="2013-12" db="EMBL/GenBank/DDBJ databases">
        <authorList>
            <person name="Linke B."/>
        </authorList>
    </citation>
    <scope>NUCLEOTIDE SEQUENCE [LARGE SCALE GENOMIC DNA]</scope>
    <source>
        <strain evidence="5">CRIB-18</strain>
    </source>
</reference>
<dbReference type="Gene3D" id="3.40.50.1100">
    <property type="match status" value="2"/>
</dbReference>
<dbReference type="PANTHER" id="PTHR48078">
    <property type="entry name" value="THREONINE DEHYDRATASE, MITOCHONDRIAL-RELATED"/>
    <property type="match status" value="1"/>
</dbReference>
<dbReference type="RefSeq" id="WP_041018418.1">
    <property type="nucleotide sequence ID" value="NZ_CCEJ010000010.1"/>
</dbReference>
<dbReference type="PANTHER" id="PTHR48078:SF6">
    <property type="entry name" value="L-THREONINE DEHYDRATASE CATABOLIC TDCB"/>
    <property type="match status" value="1"/>
</dbReference>
<sequence>MNSIIEQARHVLKGKIRKTPIEFSPKLSNLFGQPIYLKLENLQITGSFKVRGGFFYLSTLDEKKKEKGVAACSAGNHGLGIAYACKQLGVPAIVFVPKNVDQAKYNKLLELGAEVKKSEFVGYDETLEWAANEAKKLDMTLISAFDDEKIMAANGGTLASEVLEQMPEAKHFILPMGGGGLSSGFAWHIKEKSPHAKITICQLFESPALKLSLSQGKPITYLPPIDTLAGGLEGGLGAKCYDILKTRVDEIALIKENELKEALLWLLKNHQYLIEPSAAVSLASCLFGHIKPKEPTVLVLTGRNVSFSTLQKLIS</sequence>
<dbReference type="GO" id="GO:0006565">
    <property type="term" value="P:L-serine catabolic process"/>
    <property type="evidence" value="ECO:0007669"/>
    <property type="project" value="TreeGrafter"/>
</dbReference>
<comment type="caution">
    <text evidence="5">The sequence shown here is derived from an EMBL/GenBank/DDBJ whole genome shotgun (WGS) entry which is preliminary data.</text>
</comment>
<dbReference type="InterPro" id="IPR036052">
    <property type="entry name" value="TrpB-like_PALP_sf"/>
</dbReference>
<feature type="domain" description="Tryptophan synthase beta chain-like PALP" evidence="4">
    <location>
        <begin position="15"/>
        <end position="302"/>
    </location>
</feature>
<evidence type="ECO:0000313" key="6">
    <source>
        <dbReference type="Proteomes" id="UP000031552"/>
    </source>
</evidence>
<dbReference type="STRING" id="1437425.CSEC_2056"/>
<dbReference type="EC" id="4.3.1.19" evidence="5"/>
<dbReference type="eggNOG" id="COG1171">
    <property type="taxonomic scope" value="Bacteria"/>
</dbReference>
<dbReference type="Pfam" id="PF00291">
    <property type="entry name" value="PALP"/>
    <property type="match status" value="1"/>
</dbReference>
<dbReference type="Proteomes" id="UP000031552">
    <property type="component" value="Unassembled WGS sequence"/>
</dbReference>
<dbReference type="GO" id="GO:0003941">
    <property type="term" value="F:L-serine ammonia-lyase activity"/>
    <property type="evidence" value="ECO:0007669"/>
    <property type="project" value="TreeGrafter"/>
</dbReference>
<protein>
    <submittedName>
        <fullName evidence="5">Threonine dehydratase</fullName>
        <ecNumber evidence="5">4.3.1.19</ecNumber>
    </submittedName>
</protein>
<reference evidence="5" key="2">
    <citation type="submission" date="2014-09" db="EMBL/GenBank/DDBJ databases">
        <title>Criblamydia sequanensis harbors a mega-plasmid encoding arsenite resistance.</title>
        <authorList>
            <person name="Bertelli C."/>
            <person name="Goesmann A."/>
            <person name="Greub G."/>
        </authorList>
    </citation>
    <scope>NUCLEOTIDE SEQUENCE [LARGE SCALE GENOMIC DNA]</scope>
    <source>
        <strain evidence="5">CRIB-18</strain>
    </source>
</reference>